<evidence type="ECO:0000256" key="1">
    <source>
        <dbReference type="SAM" id="Phobius"/>
    </source>
</evidence>
<proteinExistence type="predicted"/>
<dbReference type="AlphaFoldDB" id="A0A9D2MTZ6"/>
<feature type="transmembrane region" description="Helical" evidence="1">
    <location>
        <begin position="12"/>
        <end position="31"/>
    </location>
</feature>
<dbReference type="PROSITE" id="PS51257">
    <property type="entry name" value="PROKAR_LIPOPROTEIN"/>
    <property type="match status" value="1"/>
</dbReference>
<keyword evidence="1" id="KW-0472">Membrane</keyword>
<evidence type="ECO:0000313" key="2">
    <source>
        <dbReference type="EMBL" id="HJB97414.1"/>
    </source>
</evidence>
<gene>
    <name evidence="2" type="ORF">H9710_02410</name>
</gene>
<accession>A0A9D2MTZ6</accession>
<organism evidence="2 3">
    <name type="scientific">Candidatus Acutalibacter pullicola</name>
    <dbReference type="NCBI Taxonomy" id="2838417"/>
    <lineage>
        <taxon>Bacteria</taxon>
        <taxon>Bacillati</taxon>
        <taxon>Bacillota</taxon>
        <taxon>Clostridia</taxon>
        <taxon>Eubacteriales</taxon>
        <taxon>Acutalibacteraceae</taxon>
        <taxon>Acutalibacter</taxon>
    </lineage>
</organism>
<evidence type="ECO:0000313" key="3">
    <source>
        <dbReference type="Proteomes" id="UP000826793"/>
    </source>
</evidence>
<reference evidence="2" key="2">
    <citation type="submission" date="2021-04" db="EMBL/GenBank/DDBJ databases">
        <authorList>
            <person name="Gilroy R."/>
        </authorList>
    </citation>
    <scope>NUCLEOTIDE SEQUENCE</scope>
    <source>
        <strain evidence="2">CHK185-1770</strain>
    </source>
</reference>
<feature type="transmembrane region" description="Helical" evidence="1">
    <location>
        <begin position="84"/>
        <end position="105"/>
    </location>
</feature>
<sequence length="137" mass="15319">MKSEAETKTINLRAWMFLKIAPAALLLLYYWMCACTDFHTSYLYVQSAVLALAGGLFVYQLYYAKHRDIFDEFARENLKTTDSICLKIACEVLVLAAVLCVFSDFSGIVVGYALLVGLLALTVVRAVLFALIDKRGM</sequence>
<comment type="caution">
    <text evidence="2">The sequence shown here is derived from an EMBL/GenBank/DDBJ whole genome shotgun (WGS) entry which is preliminary data.</text>
</comment>
<feature type="transmembrane region" description="Helical" evidence="1">
    <location>
        <begin position="43"/>
        <end position="63"/>
    </location>
</feature>
<protein>
    <submittedName>
        <fullName evidence="2">Uncharacterized protein</fullName>
    </submittedName>
</protein>
<keyword evidence="1" id="KW-0812">Transmembrane</keyword>
<reference evidence="2" key="1">
    <citation type="journal article" date="2021" name="PeerJ">
        <title>Extensive microbial diversity within the chicken gut microbiome revealed by metagenomics and culture.</title>
        <authorList>
            <person name="Gilroy R."/>
            <person name="Ravi A."/>
            <person name="Getino M."/>
            <person name="Pursley I."/>
            <person name="Horton D.L."/>
            <person name="Alikhan N.F."/>
            <person name="Baker D."/>
            <person name="Gharbi K."/>
            <person name="Hall N."/>
            <person name="Watson M."/>
            <person name="Adriaenssens E.M."/>
            <person name="Foster-Nyarko E."/>
            <person name="Jarju S."/>
            <person name="Secka A."/>
            <person name="Antonio M."/>
            <person name="Oren A."/>
            <person name="Chaudhuri R.R."/>
            <person name="La Ragione R."/>
            <person name="Hildebrand F."/>
            <person name="Pallen M.J."/>
        </authorList>
    </citation>
    <scope>NUCLEOTIDE SEQUENCE</scope>
    <source>
        <strain evidence="2">CHK185-1770</strain>
    </source>
</reference>
<dbReference type="EMBL" id="DWXG01000018">
    <property type="protein sequence ID" value="HJB97414.1"/>
    <property type="molecule type" value="Genomic_DNA"/>
</dbReference>
<keyword evidence="1" id="KW-1133">Transmembrane helix</keyword>
<name>A0A9D2MTZ6_9FIRM</name>
<feature type="transmembrane region" description="Helical" evidence="1">
    <location>
        <begin position="111"/>
        <end position="132"/>
    </location>
</feature>
<dbReference type="Proteomes" id="UP000826793">
    <property type="component" value="Unassembled WGS sequence"/>
</dbReference>